<feature type="domain" description="Bacterial alpha-L-rhamnosidase N-terminal" evidence="6">
    <location>
        <begin position="351"/>
        <end position="517"/>
    </location>
</feature>
<dbReference type="InterPro" id="IPR012341">
    <property type="entry name" value="6hp_glycosidase-like_sf"/>
</dbReference>
<dbReference type="InterPro" id="IPR013737">
    <property type="entry name" value="Bac_rhamnosid_N"/>
</dbReference>
<dbReference type="Gene3D" id="2.60.120.260">
    <property type="entry name" value="Galactose-binding domain-like"/>
    <property type="match status" value="2"/>
</dbReference>
<dbReference type="EC" id="3.2.1.40" evidence="2"/>
<organism evidence="9 10">
    <name type="scientific">Actinocrispum wychmicini</name>
    <dbReference type="NCBI Taxonomy" id="1213861"/>
    <lineage>
        <taxon>Bacteria</taxon>
        <taxon>Bacillati</taxon>
        <taxon>Actinomycetota</taxon>
        <taxon>Actinomycetes</taxon>
        <taxon>Pseudonocardiales</taxon>
        <taxon>Pseudonocardiaceae</taxon>
        <taxon>Actinocrispum</taxon>
    </lineage>
</organism>
<dbReference type="Pfam" id="PF17390">
    <property type="entry name" value="Bac_rhamnosid_C"/>
    <property type="match status" value="1"/>
</dbReference>
<dbReference type="PANTHER" id="PTHR33307">
    <property type="entry name" value="ALPHA-RHAMNOSIDASE (EUROFUNG)"/>
    <property type="match status" value="1"/>
</dbReference>
<feature type="domain" description="Alpha-L-rhamnosidase six-hairpin glycosidase" evidence="7">
    <location>
        <begin position="633"/>
        <end position="968"/>
    </location>
</feature>
<evidence type="ECO:0000256" key="3">
    <source>
        <dbReference type="ARBA" id="ARBA00022801"/>
    </source>
</evidence>
<feature type="signal peptide" evidence="4">
    <location>
        <begin position="1"/>
        <end position="30"/>
    </location>
</feature>
<dbReference type="Gene3D" id="2.60.40.10">
    <property type="entry name" value="Immunoglobulins"/>
    <property type="match status" value="1"/>
</dbReference>
<dbReference type="Pfam" id="PF25788">
    <property type="entry name" value="Ig_Rha78A_N"/>
    <property type="match status" value="1"/>
</dbReference>
<dbReference type="InterPro" id="IPR008928">
    <property type="entry name" value="6-hairpin_glycosidase_sf"/>
</dbReference>
<dbReference type="Proteomes" id="UP000295680">
    <property type="component" value="Unassembled WGS sequence"/>
</dbReference>
<accession>A0A4R2JA93</accession>
<dbReference type="Pfam" id="PF05592">
    <property type="entry name" value="Bac_rhamnosid"/>
    <property type="match status" value="1"/>
</dbReference>
<evidence type="ECO:0000256" key="1">
    <source>
        <dbReference type="ARBA" id="ARBA00001445"/>
    </source>
</evidence>
<evidence type="ECO:0000259" key="5">
    <source>
        <dbReference type="Pfam" id="PF05592"/>
    </source>
</evidence>
<dbReference type="Pfam" id="PF08531">
    <property type="entry name" value="Bac_rhamnosid_N"/>
    <property type="match status" value="1"/>
</dbReference>
<feature type="domain" description="Alpha-L-rhamnosidase C-terminal" evidence="8">
    <location>
        <begin position="971"/>
        <end position="1043"/>
    </location>
</feature>
<proteinExistence type="predicted"/>
<evidence type="ECO:0000313" key="9">
    <source>
        <dbReference type="EMBL" id="TCO55684.1"/>
    </source>
</evidence>
<name>A0A4R2JA93_9PSEU</name>
<dbReference type="InterPro" id="IPR008902">
    <property type="entry name" value="Rhamnosid_concanavalin"/>
</dbReference>
<keyword evidence="4" id="KW-0732">Signal</keyword>
<dbReference type="Gene3D" id="2.60.120.560">
    <property type="entry name" value="Exo-inulinase, domain 1"/>
    <property type="match status" value="1"/>
</dbReference>
<comment type="caution">
    <text evidence="9">The sequence shown here is derived from an EMBL/GenBank/DDBJ whole genome shotgun (WGS) entry which is preliminary data.</text>
</comment>
<feature type="chain" id="PRO_5020821619" description="alpha-L-rhamnosidase" evidence="4">
    <location>
        <begin position="31"/>
        <end position="1084"/>
    </location>
</feature>
<dbReference type="InterPro" id="IPR035398">
    <property type="entry name" value="Bac_rhamnosid_C"/>
</dbReference>
<evidence type="ECO:0000313" key="10">
    <source>
        <dbReference type="Proteomes" id="UP000295680"/>
    </source>
</evidence>
<evidence type="ECO:0000256" key="4">
    <source>
        <dbReference type="SAM" id="SignalP"/>
    </source>
</evidence>
<feature type="domain" description="Alpha-L-rhamnosidase concanavalin-like" evidence="5">
    <location>
        <begin position="528"/>
        <end position="628"/>
    </location>
</feature>
<comment type="catalytic activity">
    <reaction evidence="1">
        <text>Hydrolysis of terminal non-reducing alpha-L-rhamnose residues in alpha-L-rhamnosides.</text>
        <dbReference type="EC" id="3.2.1.40"/>
    </reaction>
</comment>
<dbReference type="Gene3D" id="2.60.420.10">
    <property type="entry name" value="Maltose phosphorylase, domain 3"/>
    <property type="match status" value="1"/>
</dbReference>
<keyword evidence="3" id="KW-0378">Hydrolase</keyword>
<dbReference type="EMBL" id="SLWS01000007">
    <property type="protein sequence ID" value="TCO55684.1"/>
    <property type="molecule type" value="Genomic_DNA"/>
</dbReference>
<dbReference type="GO" id="GO:0030596">
    <property type="term" value="F:alpha-L-rhamnosidase activity"/>
    <property type="evidence" value="ECO:0007669"/>
    <property type="project" value="UniProtKB-EC"/>
</dbReference>
<keyword evidence="10" id="KW-1185">Reference proteome</keyword>
<dbReference type="Gene3D" id="1.50.10.10">
    <property type="match status" value="1"/>
</dbReference>
<sequence>MFGHRRPVRVAILLLLSLVVSTVMSVPASAATGLTVGDLQVDYRTNPLGIDDPHPSLSWRLRSDVRGDSQTAYQALVASRPDLLDHPDIWDSGKVADRTSVAVPYGGPNLRSGTRYYWTVRAWDASGRPSTLAAPAWWETGLLGAADWAGAQWITPDMGTKYTWQDSTLDVDFTIKAAAASVLFRALDSQNFYMWQINTVTTPGKVVLRPHSRVRGTFEPLDEVDLSPVLTPANATAPHHLRIEAWGDRFTTWIDGTQVDVRTDDALTTGTVGFRSSVSEGVPEDARYDNLTVRDLAGQTLFSDDFSHSPDPRFPGVPITDGQLAPDGDPTLLDQGTPPSPLLRHEFVLDKPVAKARAYAYGLGFYDLHLNGGKVGDHVLAPAATSFDQRNLYDTYDVTEQLHQGPNAVGIWLGTGYGPRFSQYGFRWPGPDQAILLLTVTFTDGTQRTVSTDDSWRWSAGPITADDIYDGETYDARLQQDSWDKPGFNESAWHPVRTTAAPSPVLASSDLPPIRVAQTLRATKLTQPQPGMYVYDFGQNIAGWERLSVAGPAGATVRMRTAEELRADGTLDTTTNRNAASNDTYILSAATGPQTYEPRFTYHGFRYLEVTGYPGTPTLDSVVGVVAHADVTSTGTIETSDPLLNRIWQNNRWAVLNNSMSLPTDTPVRDERTPPGMDVQAYHDAAVLEFGMDRFYGKYLLDMPPPTAPPNDPDNAPQPDMDGGAVTLVWSLYEQYGDLPTLARTYPGMKDYVDSNAAAHPSLIWPDDRGFGDWCPPDHSPNANGGQGNPDAGSCFSERSLVNTALFYLQATDTAKAATALNHPDEAMHFTQLAAKVAHAFNAHFLDATGTTYGSGRQVTSVLPLAFGMVPADKMPGVGAHLVDTILTRDNGHLDTGIFGTRYLVDALARIGRMDVAKKILGQTSYPGFGYEVQRGATTPWEQWTYESTMETHDHAMFAGINTSLYTQLAGITPASPGYAAISVAPQVPRWMERVSASIDTVRGTVTSSWTLQPCTFDLSVTVPVNAVATVSVPVARLDSKVDVTPGTVLLSGDATTRRYSVGSGSWQFTSQLCGWVHLPRHTN</sequence>
<evidence type="ECO:0000256" key="2">
    <source>
        <dbReference type="ARBA" id="ARBA00012652"/>
    </source>
</evidence>
<dbReference type="PIRSF" id="PIRSF010631">
    <property type="entry name" value="A-rhamnsds"/>
    <property type="match status" value="1"/>
</dbReference>
<dbReference type="InterPro" id="IPR035396">
    <property type="entry name" value="Bac_rhamnosid6H"/>
</dbReference>
<evidence type="ECO:0000259" key="7">
    <source>
        <dbReference type="Pfam" id="PF17389"/>
    </source>
</evidence>
<dbReference type="GO" id="GO:0005975">
    <property type="term" value="P:carbohydrate metabolic process"/>
    <property type="evidence" value="ECO:0007669"/>
    <property type="project" value="InterPro"/>
</dbReference>
<gene>
    <name evidence="9" type="ORF">EV192_107106</name>
</gene>
<dbReference type="InterPro" id="IPR013783">
    <property type="entry name" value="Ig-like_fold"/>
</dbReference>
<dbReference type="InterPro" id="IPR016007">
    <property type="entry name" value="Alpha_rhamnosid"/>
</dbReference>
<dbReference type="AlphaFoldDB" id="A0A4R2JA93"/>
<evidence type="ECO:0000259" key="8">
    <source>
        <dbReference type="Pfam" id="PF17390"/>
    </source>
</evidence>
<dbReference type="SUPFAM" id="SSF48208">
    <property type="entry name" value="Six-hairpin glycosidases"/>
    <property type="match status" value="1"/>
</dbReference>
<reference evidence="9 10" key="1">
    <citation type="submission" date="2019-03" db="EMBL/GenBank/DDBJ databases">
        <title>Genomic Encyclopedia of Type Strains, Phase IV (KMG-IV): sequencing the most valuable type-strain genomes for metagenomic binning, comparative biology and taxonomic classification.</title>
        <authorList>
            <person name="Goeker M."/>
        </authorList>
    </citation>
    <scope>NUCLEOTIDE SEQUENCE [LARGE SCALE GENOMIC DNA]</scope>
    <source>
        <strain evidence="9 10">DSM 45934</strain>
    </source>
</reference>
<dbReference type="Pfam" id="PF17389">
    <property type="entry name" value="Bac_rhamnosid6H"/>
    <property type="match status" value="1"/>
</dbReference>
<dbReference type="PANTHER" id="PTHR33307:SF6">
    <property type="entry name" value="ALPHA-RHAMNOSIDASE (EUROFUNG)-RELATED"/>
    <property type="match status" value="1"/>
</dbReference>
<protein>
    <recommendedName>
        <fullName evidence="2">alpha-L-rhamnosidase</fullName>
        <ecNumber evidence="2">3.2.1.40</ecNumber>
    </recommendedName>
</protein>
<evidence type="ECO:0000259" key="6">
    <source>
        <dbReference type="Pfam" id="PF08531"/>
    </source>
</evidence>